<dbReference type="InterPro" id="IPR014614">
    <property type="entry name" value="KsdD_DH"/>
</dbReference>
<feature type="domain" description="FAD-dependent oxidoreductase 2 FAD-binding" evidence="4">
    <location>
        <begin position="9"/>
        <end position="518"/>
    </location>
</feature>
<dbReference type="PANTHER" id="PTHR43260:SF1">
    <property type="entry name" value="KSDD-LIKE STEROID DEHYDROGENASE RV0785"/>
    <property type="match status" value="1"/>
</dbReference>
<dbReference type="PIRSF" id="PIRSF036654">
    <property type="entry name" value="UCP036654"/>
    <property type="match status" value="1"/>
</dbReference>
<dbReference type="InterPro" id="IPR003953">
    <property type="entry name" value="FAD-dep_OxRdtase_2_FAD-bd"/>
</dbReference>
<dbReference type="InterPro" id="IPR027477">
    <property type="entry name" value="Succ_DH/fumarate_Rdtase_cat_sf"/>
</dbReference>
<protein>
    <recommendedName>
        <fullName evidence="4">FAD-dependent oxidoreductase 2 FAD-binding domain-containing protein</fullName>
    </recommendedName>
</protein>
<accession>A0A1I4TEL3</accession>
<dbReference type="RefSeq" id="WP_093477573.1">
    <property type="nucleotide sequence ID" value="NZ_FOUI01000014.1"/>
</dbReference>
<gene>
    <name evidence="5" type="ORF">SAMN05216217_11414</name>
</gene>
<dbReference type="OrthoDB" id="9813348at2"/>
<reference evidence="6" key="1">
    <citation type="submission" date="2016-10" db="EMBL/GenBank/DDBJ databases">
        <authorList>
            <person name="Varghese N."/>
            <person name="Submissions S."/>
        </authorList>
    </citation>
    <scope>NUCLEOTIDE SEQUENCE [LARGE SCALE GENOMIC DNA]</scope>
    <source>
        <strain evidence="6">DSM 24213</strain>
    </source>
</reference>
<dbReference type="Gene3D" id="3.50.50.60">
    <property type="entry name" value="FAD/NAD(P)-binding domain"/>
    <property type="match status" value="1"/>
</dbReference>
<sequence>MQDAQNNRVIVVGGGIAGIVTALELLEHGQPVTLLERGTRERFGGLANEAFGGMLFAGTDLQRRNGIADSAELLRADWYRAAEFAEDDHWPMRWADTYIQRSTSDVYQWLRSHGIGFVPAVQWVERGEFTALNTLPRYHVIWGTGWHLTQTLIKALLEHPQRGLLELRFGHRVEQFFQQQDRICGVQGEADGQPFELHGRAVVVASGGINGNLQRVRQVWDRARYGEPPQLLLNGSHPEADGHLHDQVAELGGRVLRLGQMWNYAAGIRHPQPRFADQGLSLIPPRSALWLDCRGRRVGPHPMMSGFDTHQLCGRLGRLEDQYGWLLLNRRILLKEMAISGSEVNHAFRERDSLRLIREMLFGNRAQARLLLEQCPDVLSADSYEALAQQMNALVGNHKVSADQLRASVEPYDAMIARGPRFHNDAQLRRLRQLRNWRGDRLRLLKNQPINDPKALPLVAIRVMLLSRKSMGGIETDVQSRVLDAAGQPIPGLYAVGEACGFGGGGISGIRSLEGTFLSGCILTARIAGQALAGISASSPTLPQGPQQ</sequence>
<dbReference type="Proteomes" id="UP000243629">
    <property type="component" value="Unassembled WGS sequence"/>
</dbReference>
<dbReference type="Gene3D" id="3.90.700.10">
    <property type="entry name" value="Succinate dehydrogenase/fumarate reductase flavoprotein, catalytic domain"/>
    <property type="match status" value="1"/>
</dbReference>
<evidence type="ECO:0000313" key="5">
    <source>
        <dbReference type="EMBL" id="SFM75142.1"/>
    </source>
</evidence>
<evidence type="ECO:0000256" key="2">
    <source>
        <dbReference type="ARBA" id="ARBA00022630"/>
    </source>
</evidence>
<dbReference type="GO" id="GO:0016627">
    <property type="term" value="F:oxidoreductase activity, acting on the CH-CH group of donors"/>
    <property type="evidence" value="ECO:0007669"/>
    <property type="project" value="InterPro"/>
</dbReference>
<dbReference type="EMBL" id="FOUI01000014">
    <property type="protein sequence ID" value="SFM75142.1"/>
    <property type="molecule type" value="Genomic_DNA"/>
</dbReference>
<dbReference type="InterPro" id="IPR036188">
    <property type="entry name" value="FAD/NAD-bd_sf"/>
</dbReference>
<comment type="cofactor">
    <cofactor evidence="1">
        <name>FAD</name>
        <dbReference type="ChEBI" id="CHEBI:57692"/>
    </cofactor>
</comment>
<dbReference type="Pfam" id="PF00890">
    <property type="entry name" value="FAD_binding_2"/>
    <property type="match status" value="1"/>
</dbReference>
<keyword evidence="3" id="KW-0560">Oxidoreductase</keyword>
<dbReference type="AlphaFoldDB" id="A0A1I4TEL3"/>
<name>A0A1I4TEL3_9GAMM</name>
<proteinExistence type="predicted"/>
<keyword evidence="2" id="KW-0285">Flavoprotein</keyword>
<organism evidence="5 6">
    <name type="scientific">Halopseudomonas yangmingensis</name>
    <dbReference type="NCBI Taxonomy" id="1720063"/>
    <lineage>
        <taxon>Bacteria</taxon>
        <taxon>Pseudomonadati</taxon>
        <taxon>Pseudomonadota</taxon>
        <taxon>Gammaproteobacteria</taxon>
        <taxon>Pseudomonadales</taxon>
        <taxon>Pseudomonadaceae</taxon>
        <taxon>Halopseudomonas</taxon>
    </lineage>
</organism>
<dbReference type="STRING" id="1720063.SAMN05216217_11414"/>
<dbReference type="SUPFAM" id="SSF51905">
    <property type="entry name" value="FAD/NAD(P)-binding domain"/>
    <property type="match status" value="1"/>
</dbReference>
<evidence type="ECO:0000313" key="6">
    <source>
        <dbReference type="Proteomes" id="UP000243629"/>
    </source>
</evidence>
<dbReference type="PANTHER" id="PTHR43260">
    <property type="entry name" value="3-KETOSTEROID-DELTA-1-DEHYDROGENASE"/>
    <property type="match status" value="1"/>
</dbReference>
<evidence type="ECO:0000256" key="1">
    <source>
        <dbReference type="ARBA" id="ARBA00001974"/>
    </source>
</evidence>
<evidence type="ECO:0000256" key="3">
    <source>
        <dbReference type="ARBA" id="ARBA00023002"/>
    </source>
</evidence>
<keyword evidence="6" id="KW-1185">Reference proteome</keyword>
<evidence type="ECO:0000259" key="4">
    <source>
        <dbReference type="Pfam" id="PF00890"/>
    </source>
</evidence>